<reference evidence="3" key="1">
    <citation type="journal article" date="2015" name="Nat. Genet.">
        <title>The genome and transcriptome of the zoonotic hookworm Ancylostoma ceylanicum identify infection-specific gene families.</title>
        <authorList>
            <person name="Schwarz E.M."/>
            <person name="Hu Y."/>
            <person name="Antoshechkin I."/>
            <person name="Miller M.M."/>
            <person name="Sternberg P.W."/>
            <person name="Aroian R.V."/>
        </authorList>
    </citation>
    <scope>NUCLEOTIDE SEQUENCE</scope>
    <source>
        <strain evidence="3">HY135</strain>
    </source>
</reference>
<evidence type="ECO:0000256" key="1">
    <source>
        <dbReference type="SAM" id="Phobius"/>
    </source>
</evidence>
<evidence type="ECO:0000313" key="3">
    <source>
        <dbReference type="Proteomes" id="UP000024635"/>
    </source>
</evidence>
<dbReference type="AlphaFoldDB" id="A0A016TSD8"/>
<protein>
    <submittedName>
        <fullName evidence="2">Uncharacterized protein</fullName>
    </submittedName>
</protein>
<keyword evidence="3" id="KW-1185">Reference proteome</keyword>
<keyword evidence="1" id="KW-0812">Transmembrane</keyword>
<organism evidence="2 3">
    <name type="scientific">Ancylostoma ceylanicum</name>
    <dbReference type="NCBI Taxonomy" id="53326"/>
    <lineage>
        <taxon>Eukaryota</taxon>
        <taxon>Metazoa</taxon>
        <taxon>Ecdysozoa</taxon>
        <taxon>Nematoda</taxon>
        <taxon>Chromadorea</taxon>
        <taxon>Rhabditida</taxon>
        <taxon>Rhabditina</taxon>
        <taxon>Rhabditomorpha</taxon>
        <taxon>Strongyloidea</taxon>
        <taxon>Ancylostomatidae</taxon>
        <taxon>Ancylostomatinae</taxon>
        <taxon>Ancylostoma</taxon>
    </lineage>
</organism>
<dbReference type="EMBL" id="JARK01001417">
    <property type="protein sequence ID" value="EYC05666.1"/>
    <property type="molecule type" value="Genomic_DNA"/>
</dbReference>
<sequence length="67" mass="7884">MPAEVLHHAKHEYDNHCVRNYRITGFINFFAIVFTLSSITLRAKWKIHTKMEDPIWPEAEITSLVSE</sequence>
<gene>
    <name evidence="2" type="primary">Acey_s0081.g1514</name>
    <name evidence="2" type="ORF">Y032_0081g1514</name>
</gene>
<accession>A0A016TSD8</accession>
<name>A0A016TSD8_9BILA</name>
<evidence type="ECO:0000313" key="2">
    <source>
        <dbReference type="EMBL" id="EYC05666.1"/>
    </source>
</evidence>
<keyword evidence="1" id="KW-1133">Transmembrane helix</keyword>
<dbReference type="Proteomes" id="UP000024635">
    <property type="component" value="Unassembled WGS sequence"/>
</dbReference>
<keyword evidence="1" id="KW-0472">Membrane</keyword>
<comment type="caution">
    <text evidence="2">The sequence shown here is derived from an EMBL/GenBank/DDBJ whole genome shotgun (WGS) entry which is preliminary data.</text>
</comment>
<feature type="transmembrane region" description="Helical" evidence="1">
    <location>
        <begin position="20"/>
        <end position="41"/>
    </location>
</feature>
<proteinExistence type="predicted"/>